<dbReference type="FunFam" id="2.60.40.10:FF:000278">
    <property type="entry name" value="Protein-glutamine gamma-glutamyltransferase 2"/>
    <property type="match status" value="1"/>
</dbReference>
<dbReference type="InterPro" id="IPR036238">
    <property type="entry name" value="Transglutaminase_C_sf"/>
</dbReference>
<dbReference type="Pfam" id="PF00868">
    <property type="entry name" value="Transglut_N"/>
    <property type="match status" value="1"/>
</dbReference>
<dbReference type="InterPro" id="IPR038765">
    <property type="entry name" value="Papain-like_cys_pep_sf"/>
</dbReference>
<evidence type="ECO:0000256" key="1">
    <source>
        <dbReference type="ARBA" id="ARBA00001913"/>
    </source>
</evidence>
<dbReference type="InterPro" id="IPR002931">
    <property type="entry name" value="Transglutaminase-like"/>
</dbReference>
<dbReference type="Gene3D" id="3.90.260.10">
    <property type="entry name" value="Transglutaminase-like"/>
    <property type="match status" value="1"/>
</dbReference>
<evidence type="ECO:0000313" key="11">
    <source>
        <dbReference type="Proteomes" id="UP000515202"/>
    </source>
</evidence>
<evidence type="ECO:0000256" key="7">
    <source>
        <dbReference type="ARBA" id="ARBA00024222"/>
    </source>
</evidence>
<keyword evidence="5" id="KW-0106">Calcium</keyword>
<dbReference type="Pfam" id="PF00927">
    <property type="entry name" value="Transglut_C"/>
    <property type="match status" value="2"/>
</dbReference>
<evidence type="ECO:0000256" key="3">
    <source>
        <dbReference type="ARBA" id="ARBA00022679"/>
    </source>
</evidence>
<dbReference type="InterPro" id="IPR014756">
    <property type="entry name" value="Ig_E-set"/>
</dbReference>
<dbReference type="KEGG" id="pvp:105299264"/>
<feature type="compositionally biased region" description="Basic and acidic residues" evidence="9">
    <location>
        <begin position="53"/>
        <end position="74"/>
    </location>
</feature>
<proteinExistence type="inferred from homology"/>
<evidence type="ECO:0000256" key="6">
    <source>
        <dbReference type="ARBA" id="ARBA00023315"/>
    </source>
</evidence>
<keyword evidence="11" id="KW-1185">Reference proteome</keyword>
<feature type="compositionally biased region" description="Polar residues" evidence="9">
    <location>
        <begin position="637"/>
        <end position="648"/>
    </location>
</feature>
<dbReference type="InterPro" id="IPR001102">
    <property type="entry name" value="Transglutaminase_N"/>
</dbReference>
<evidence type="ECO:0000256" key="8">
    <source>
        <dbReference type="ARBA" id="ARBA00051843"/>
    </source>
</evidence>
<dbReference type="FunFam" id="2.60.40.10:FF:000090">
    <property type="entry name" value="Protein-glutamine gamma-glutamyltransferase 2"/>
    <property type="match status" value="1"/>
</dbReference>
<dbReference type="GeneID" id="105299264"/>
<feature type="region of interest" description="Disordered" evidence="9">
    <location>
        <begin position="51"/>
        <end position="77"/>
    </location>
</feature>
<keyword evidence="3" id="KW-0808">Transferase</keyword>
<dbReference type="SUPFAM" id="SSF54001">
    <property type="entry name" value="Cysteine proteinases"/>
    <property type="match status" value="1"/>
</dbReference>
<name>A0A6P6CY42_PTEVA</name>
<dbReference type="SUPFAM" id="SSF81296">
    <property type="entry name" value="E set domains"/>
    <property type="match status" value="1"/>
</dbReference>
<evidence type="ECO:0000256" key="4">
    <source>
        <dbReference type="ARBA" id="ARBA00022723"/>
    </source>
</evidence>
<gene>
    <name evidence="12" type="primary">TGM3</name>
</gene>
<feature type="domain" description="Transglutaminase-like" evidence="10">
    <location>
        <begin position="440"/>
        <end position="532"/>
    </location>
</feature>
<dbReference type="InterPro" id="IPR050779">
    <property type="entry name" value="Transglutaminase"/>
</dbReference>
<dbReference type="Gene3D" id="2.60.40.10">
    <property type="entry name" value="Immunoglobulins"/>
    <property type="match status" value="3"/>
</dbReference>
<sequence>MKHVRTSKTEVYRIRWNPFQSLTSSKPPTGMMQVTAGKDFARDLHVNLAQGPEKLKEASDPIGEMDDRTGEQRKGYATSSLQEQKQAIMGKKYQPKVGSVQHYTDFSTDQDTFRKLNVTNRKGDLQDHGTKKSRYRFRTGGWGKAGSRPSATRDWTLFHPPHHHSNRRLPGSDRRITRTTDLKLQNIDWQKTSNRQAHHTDKYYSQDLILRRGQPFKFSLTLNEPLRPGNNLGFIVFTGPYPSESARTKAVFPLSNGTSGDSWSAQLVSQNNNTLTISIFSPANAPIGWYTLNIQINKYTLKLGMFILLFNPWLQADGVFMSNQAEREEYVQEDAGVIFVGSTDRISMVGWNFGQFEGDILNICLSILDNSLNFRRDPATDVARRSDPKYIGRVLSAMINSNDDNGVLAGNWSGSYTGGRDPRNWNGSVEILKEWKSSGFRPVRYGQCWVFAGTLNTVLRSFGIPSRVITNFSSAHDTDRNLSVDVYYDPMGNPLDKSSDSIWNFHVWNEAWFVRNDLGSSYNGWQVLDATPQERSQGVFQCGPASVIAIREGDVNLDFDMPFIFAEVNADRITWIYDEKSNTQKQNSVATYGVGKYISTKAVGSYSRIDVTEKYKYPEGSSQERKVFEKAKGKLKPSSSFSPTSGENIENEEREPSISGKFKVTGILTVGKEVNLALILKNLTSDMKTVTVNMTAWTIVYNGTLVHEVWKDSVTISLDPEEEINYPVKITYAQYEKYLKADNMIQTTAVCQASGEAEVVVERVVILDNPTLTLELLEQAQVRKPVNVQMLFSNPLDEPVKNCVLMVEGSGLLLGSLKIDVPTLRPKERSRVRFEILPTRSGTKQLVADFSCNKFPAIKAMLSIDVAE</sequence>
<dbReference type="FunFam" id="2.60.40.10:FF:000171">
    <property type="entry name" value="protein-glutamine gamma-glutamyltransferase 6"/>
    <property type="match status" value="1"/>
</dbReference>
<evidence type="ECO:0000259" key="10">
    <source>
        <dbReference type="SMART" id="SM00460"/>
    </source>
</evidence>
<dbReference type="EC" id="2.3.2.13" evidence="7"/>
<evidence type="ECO:0000256" key="2">
    <source>
        <dbReference type="ARBA" id="ARBA00005968"/>
    </source>
</evidence>
<dbReference type="Proteomes" id="UP000515202">
    <property type="component" value="Unplaced"/>
</dbReference>
<dbReference type="RefSeq" id="XP_023392429.1">
    <property type="nucleotide sequence ID" value="XM_023536661.1"/>
</dbReference>
<dbReference type="PANTHER" id="PTHR11590">
    <property type="entry name" value="PROTEIN-GLUTAMINE GAMMA-GLUTAMYLTRANSFERASE"/>
    <property type="match status" value="1"/>
</dbReference>
<dbReference type="Pfam" id="PF01841">
    <property type="entry name" value="Transglut_core"/>
    <property type="match status" value="1"/>
</dbReference>
<dbReference type="InterPro" id="IPR008958">
    <property type="entry name" value="Transglutaminase_C"/>
</dbReference>
<protein>
    <recommendedName>
        <fullName evidence="7">protein-glutamine gamma-glutamyltransferase</fullName>
        <ecNumber evidence="7">2.3.2.13</ecNumber>
    </recommendedName>
</protein>
<dbReference type="SMART" id="SM00460">
    <property type="entry name" value="TGc"/>
    <property type="match status" value="1"/>
</dbReference>
<dbReference type="AlphaFoldDB" id="A0A6P6CY42"/>
<dbReference type="GO" id="GO:0046872">
    <property type="term" value="F:metal ion binding"/>
    <property type="evidence" value="ECO:0007669"/>
    <property type="project" value="UniProtKB-KW"/>
</dbReference>
<dbReference type="FunFam" id="3.90.260.10:FF:000001">
    <property type="entry name" value="Protein-glutamine gamma-glutamyltransferase 2"/>
    <property type="match status" value="1"/>
</dbReference>
<dbReference type="GO" id="GO:0003810">
    <property type="term" value="F:protein-glutamine gamma-glutamyltransferase activity"/>
    <property type="evidence" value="ECO:0007669"/>
    <property type="project" value="UniProtKB-EC"/>
</dbReference>
<dbReference type="InterPro" id="IPR036985">
    <property type="entry name" value="Transglutaminase-like_sf"/>
</dbReference>
<reference evidence="12" key="1">
    <citation type="submission" date="2025-08" db="UniProtKB">
        <authorList>
            <consortium name="RefSeq"/>
        </authorList>
    </citation>
    <scope>IDENTIFICATION</scope>
    <source>
        <tissue evidence="12">Kidney</tissue>
    </source>
</reference>
<keyword evidence="6" id="KW-0012">Acyltransferase</keyword>
<comment type="cofactor">
    <cofactor evidence="1">
        <name>Ca(2+)</name>
        <dbReference type="ChEBI" id="CHEBI:29108"/>
    </cofactor>
</comment>
<dbReference type="SUPFAM" id="SSF49309">
    <property type="entry name" value="Transglutaminase, two C-terminal domains"/>
    <property type="match status" value="2"/>
</dbReference>
<feature type="region of interest" description="Disordered" evidence="9">
    <location>
        <begin position="628"/>
        <end position="655"/>
    </location>
</feature>
<accession>A0A6P6CY42</accession>
<evidence type="ECO:0000256" key="9">
    <source>
        <dbReference type="SAM" id="MobiDB-lite"/>
    </source>
</evidence>
<comment type="catalytic activity">
    <reaction evidence="8">
        <text>L-glutaminyl-[protein] + L-lysyl-[protein] = [protein]-L-lysyl-N(6)-5-L-glutamyl-[protein] + NH4(+)</text>
        <dbReference type="Rhea" id="RHEA:54816"/>
        <dbReference type="Rhea" id="RHEA-COMP:9752"/>
        <dbReference type="Rhea" id="RHEA-COMP:10207"/>
        <dbReference type="Rhea" id="RHEA-COMP:14005"/>
        <dbReference type="ChEBI" id="CHEBI:28938"/>
        <dbReference type="ChEBI" id="CHEBI:29969"/>
        <dbReference type="ChEBI" id="CHEBI:30011"/>
        <dbReference type="ChEBI" id="CHEBI:138370"/>
        <dbReference type="EC" id="2.3.2.13"/>
    </reaction>
</comment>
<evidence type="ECO:0000313" key="12">
    <source>
        <dbReference type="RefSeq" id="XP_023392429.1"/>
    </source>
</evidence>
<evidence type="ECO:0000256" key="5">
    <source>
        <dbReference type="ARBA" id="ARBA00022837"/>
    </source>
</evidence>
<comment type="similarity">
    <text evidence="2">Belongs to the transglutaminase superfamily. Transglutaminase family.</text>
</comment>
<organism evidence="11 12">
    <name type="scientific">Pteropus vampyrus</name>
    <name type="common">Large flying fox</name>
    <dbReference type="NCBI Taxonomy" id="132908"/>
    <lineage>
        <taxon>Eukaryota</taxon>
        <taxon>Metazoa</taxon>
        <taxon>Chordata</taxon>
        <taxon>Craniata</taxon>
        <taxon>Vertebrata</taxon>
        <taxon>Euteleostomi</taxon>
        <taxon>Mammalia</taxon>
        <taxon>Eutheria</taxon>
        <taxon>Laurasiatheria</taxon>
        <taxon>Chiroptera</taxon>
        <taxon>Yinpterochiroptera</taxon>
        <taxon>Pteropodoidea</taxon>
        <taxon>Pteropodidae</taxon>
        <taxon>Pteropodinae</taxon>
        <taxon>Pteropus</taxon>
    </lineage>
</organism>
<dbReference type="OrthoDB" id="437511at2759"/>
<dbReference type="CTD" id="7053"/>
<keyword evidence="4" id="KW-0479">Metal-binding</keyword>
<dbReference type="InterPro" id="IPR013783">
    <property type="entry name" value="Ig-like_fold"/>
</dbReference>
<dbReference type="PANTHER" id="PTHR11590:SF36">
    <property type="entry name" value="PROTEIN-GLUTAMINE GAMMA-GLUTAMYLTRANSFERASE E"/>
    <property type="match status" value="1"/>
</dbReference>